<protein>
    <submittedName>
        <fullName evidence="5">Biotin-dependent carboxylase-like uncharacterized protein</fullName>
    </submittedName>
</protein>
<dbReference type="InterPro" id="IPR052708">
    <property type="entry name" value="PxpC"/>
</dbReference>
<accession>A0ABS4KMU7</accession>
<reference evidence="5 6" key="1">
    <citation type="submission" date="2021-03" db="EMBL/GenBank/DDBJ databases">
        <title>Genomic Encyclopedia of Type Strains, Phase IV (KMG-IV): sequencing the most valuable type-strain genomes for metagenomic binning, comparative biology and taxonomic classification.</title>
        <authorList>
            <person name="Goeker M."/>
        </authorList>
    </citation>
    <scope>NUCLEOTIDE SEQUENCE [LARGE SCALE GENOMIC DNA]</scope>
    <source>
        <strain evidence="5 6">DSM 27512</strain>
    </source>
</reference>
<dbReference type="SMART" id="SM00797">
    <property type="entry name" value="AHS2"/>
    <property type="match status" value="1"/>
</dbReference>
<name>A0ABS4KMU7_9FIRM</name>
<keyword evidence="6" id="KW-1185">Reference proteome</keyword>
<dbReference type="PANTHER" id="PTHR43309">
    <property type="entry name" value="5-OXOPROLINASE SUBUNIT C"/>
    <property type="match status" value="1"/>
</dbReference>
<dbReference type="EMBL" id="JAGGLI010000029">
    <property type="protein sequence ID" value="MBP2028471.1"/>
    <property type="molecule type" value="Genomic_DNA"/>
</dbReference>
<evidence type="ECO:0000313" key="6">
    <source>
        <dbReference type="Proteomes" id="UP001314903"/>
    </source>
</evidence>
<organism evidence="5 6">
    <name type="scientific">Acetoanaerobium pronyense</name>
    <dbReference type="NCBI Taxonomy" id="1482736"/>
    <lineage>
        <taxon>Bacteria</taxon>
        <taxon>Bacillati</taxon>
        <taxon>Bacillota</taxon>
        <taxon>Clostridia</taxon>
        <taxon>Peptostreptococcales</taxon>
        <taxon>Filifactoraceae</taxon>
        <taxon>Acetoanaerobium</taxon>
    </lineage>
</organism>
<feature type="domain" description="Carboxyltransferase" evidence="4">
    <location>
        <begin position="25"/>
        <end position="304"/>
    </location>
</feature>
<evidence type="ECO:0000313" key="5">
    <source>
        <dbReference type="EMBL" id="MBP2028471.1"/>
    </source>
</evidence>
<dbReference type="SUPFAM" id="SSF50891">
    <property type="entry name" value="Cyclophilin-like"/>
    <property type="match status" value="1"/>
</dbReference>
<evidence type="ECO:0000256" key="2">
    <source>
        <dbReference type="ARBA" id="ARBA00022801"/>
    </source>
</evidence>
<keyword evidence="1" id="KW-0547">Nucleotide-binding</keyword>
<evidence type="ECO:0000256" key="3">
    <source>
        <dbReference type="ARBA" id="ARBA00022840"/>
    </source>
</evidence>
<evidence type="ECO:0000256" key="1">
    <source>
        <dbReference type="ARBA" id="ARBA00022741"/>
    </source>
</evidence>
<dbReference type="RefSeq" id="WP_209661520.1">
    <property type="nucleotide sequence ID" value="NZ_JAGGLI010000029.1"/>
</dbReference>
<dbReference type="Gene3D" id="2.40.100.10">
    <property type="entry name" value="Cyclophilin-like"/>
    <property type="match status" value="1"/>
</dbReference>
<dbReference type="NCBIfam" id="TIGR00724">
    <property type="entry name" value="urea_amlyse_rel"/>
    <property type="match status" value="1"/>
</dbReference>
<evidence type="ECO:0000259" key="4">
    <source>
        <dbReference type="SMART" id="SM00797"/>
    </source>
</evidence>
<comment type="caution">
    <text evidence="5">The sequence shown here is derived from an EMBL/GenBank/DDBJ whole genome shotgun (WGS) entry which is preliminary data.</text>
</comment>
<dbReference type="Proteomes" id="UP001314903">
    <property type="component" value="Unassembled WGS sequence"/>
</dbReference>
<dbReference type="PANTHER" id="PTHR43309:SF5">
    <property type="entry name" value="5-OXOPROLINASE SUBUNIT C"/>
    <property type="match status" value="1"/>
</dbReference>
<gene>
    <name evidence="5" type="ORF">J2Z35_002274</name>
</gene>
<sequence length="342" mass="37836">MGAIRIIKGGLFTTVQDLGRYGYQSLGVTQSGSMDSYSHKLANILVGNDIGDALLEFTFIGPEIEILEDMAIAVTGGDLKIEINSSQRPMYETLYVVKGDIVRFSPVENGSRCYIAFSVGTDVDMVMNSRATHTKTSVGGYMGRKLADGDILNILKTGEMPPKRIIPLSLRKNYAGDKTVRVILGPQDDMFTEKAIETFLNSTYTVADEMDRMGIRLEGEEIEHISKADIISDPIFMGAIQIPGHKNPIVMMADRQTTGGYPKIGTVITADLPLMAQLRPKDSVRFKAITVLEAQKLLREENILIEKLKELSVVKVKNKKTYSINVNNKNYIVGVEEIDYSL</sequence>
<keyword evidence="2" id="KW-0378">Hydrolase</keyword>
<dbReference type="InterPro" id="IPR003778">
    <property type="entry name" value="CT_A_B"/>
</dbReference>
<dbReference type="Pfam" id="PF02626">
    <property type="entry name" value="CT_A_B"/>
    <property type="match status" value="1"/>
</dbReference>
<proteinExistence type="predicted"/>
<keyword evidence="3" id="KW-0067">ATP-binding</keyword>
<dbReference type="InterPro" id="IPR029000">
    <property type="entry name" value="Cyclophilin-like_dom_sf"/>
</dbReference>